<gene>
    <name evidence="1" type="ORF">BROSI_A1710</name>
</gene>
<sequence length="58" mass="6463">MGQKTVNNTNPIIKGGIKDDRKENDAIFSGLMEVFPLVIKTGNLNCAIVMVYFVSRNF</sequence>
<accession>A0ABQ0JWY9</accession>
<reference evidence="2" key="1">
    <citation type="journal article" date="2015" name="Genome Announc.">
        <title>Draft Genome Sequence of an Anaerobic Ammonium-Oxidizing Bacterium, "Candidatus Brocadia sinica".</title>
        <authorList>
            <person name="Oshiki M."/>
            <person name="Shinyako-Hata K."/>
            <person name="Satoh H."/>
            <person name="Okabe S."/>
        </authorList>
    </citation>
    <scope>NUCLEOTIDE SEQUENCE [LARGE SCALE GENOMIC DNA]</scope>
    <source>
        <strain evidence="2">JPN1</strain>
    </source>
</reference>
<dbReference type="EMBL" id="BAFN01000001">
    <property type="protein sequence ID" value="GAN33193.1"/>
    <property type="molecule type" value="Genomic_DNA"/>
</dbReference>
<protein>
    <submittedName>
        <fullName evidence="1">Uncharacterized protein</fullName>
    </submittedName>
</protein>
<evidence type="ECO:0000313" key="2">
    <source>
        <dbReference type="Proteomes" id="UP000032309"/>
    </source>
</evidence>
<keyword evidence="2" id="KW-1185">Reference proteome</keyword>
<dbReference type="Proteomes" id="UP000032309">
    <property type="component" value="Unassembled WGS sequence"/>
</dbReference>
<evidence type="ECO:0000313" key="1">
    <source>
        <dbReference type="EMBL" id="GAN33193.1"/>
    </source>
</evidence>
<organism evidence="1 2">
    <name type="scientific">Candidatus Brocadia sinica JPN1</name>
    <dbReference type="NCBI Taxonomy" id="1197129"/>
    <lineage>
        <taxon>Bacteria</taxon>
        <taxon>Pseudomonadati</taxon>
        <taxon>Planctomycetota</taxon>
        <taxon>Candidatus Brocadiia</taxon>
        <taxon>Candidatus Brocadiales</taxon>
        <taxon>Candidatus Brocadiaceae</taxon>
        <taxon>Candidatus Brocadia</taxon>
    </lineage>
</organism>
<comment type="caution">
    <text evidence="1">The sequence shown here is derived from an EMBL/GenBank/DDBJ whole genome shotgun (WGS) entry which is preliminary data.</text>
</comment>
<proteinExistence type="predicted"/>
<name>A0ABQ0JWY9_9BACT</name>